<feature type="binding site" evidence="8">
    <location>
        <position position="355"/>
    </location>
    <ligand>
        <name>Zn(2+)</name>
        <dbReference type="ChEBI" id="CHEBI:29105"/>
    </ligand>
</feature>
<dbReference type="Gene3D" id="3.40.50.1980">
    <property type="entry name" value="Nitrogenase molybdenum iron protein domain"/>
    <property type="match status" value="2"/>
</dbReference>
<evidence type="ECO:0000313" key="11">
    <source>
        <dbReference type="EMBL" id="MFC7393873.1"/>
    </source>
</evidence>
<feature type="binding site" evidence="8">
    <location>
        <position position="254"/>
    </location>
    <ligand>
        <name>Zn(2+)</name>
        <dbReference type="ChEBI" id="CHEBI:29105"/>
    </ligand>
</feature>
<dbReference type="Pfam" id="PF00815">
    <property type="entry name" value="Histidinol_dh"/>
    <property type="match status" value="1"/>
</dbReference>
<evidence type="ECO:0000256" key="4">
    <source>
        <dbReference type="ARBA" id="ARBA00022723"/>
    </source>
</evidence>
<evidence type="ECO:0000256" key="7">
    <source>
        <dbReference type="ARBA" id="ARBA00049489"/>
    </source>
</evidence>
<comment type="caution">
    <text evidence="11">The sequence shown here is derived from an EMBL/GenBank/DDBJ whole genome shotgun (WGS) entry which is preliminary data.</text>
</comment>
<comment type="similarity">
    <text evidence="2 8 9 10">Belongs to the histidinol dehydrogenase family.</text>
</comment>
<feature type="binding site" evidence="8">
    <location>
        <position position="254"/>
    </location>
    <ligand>
        <name>substrate</name>
    </ligand>
</feature>
<comment type="pathway">
    <text evidence="8">Amino-acid biosynthesis; L-histidine biosynthesis; L-histidine from 5-phospho-alpha-D-ribose 1-diphosphate: step 9/9.</text>
</comment>
<dbReference type="PIRSF" id="PIRSF000099">
    <property type="entry name" value="Histidinol_dh"/>
    <property type="match status" value="1"/>
</dbReference>
<dbReference type="RefSeq" id="WP_380966644.1">
    <property type="nucleotide sequence ID" value="NZ_JBHTCO010000016.1"/>
</dbReference>
<evidence type="ECO:0000256" key="8">
    <source>
        <dbReference type="HAMAP-Rule" id="MF_01024"/>
    </source>
</evidence>
<feature type="binding site" evidence="8">
    <location>
        <position position="414"/>
    </location>
    <ligand>
        <name>Zn(2+)</name>
        <dbReference type="ChEBI" id="CHEBI:29105"/>
    </ligand>
</feature>
<keyword evidence="6 8" id="KW-0560">Oxidoreductase</keyword>
<evidence type="ECO:0000256" key="3">
    <source>
        <dbReference type="ARBA" id="ARBA00012965"/>
    </source>
</evidence>
<evidence type="ECO:0000256" key="1">
    <source>
        <dbReference type="ARBA" id="ARBA00003850"/>
    </source>
</evidence>
<feature type="binding site" evidence="8">
    <location>
        <position position="183"/>
    </location>
    <ligand>
        <name>NAD(+)</name>
        <dbReference type="ChEBI" id="CHEBI:57540"/>
    </ligand>
</feature>
<evidence type="ECO:0000313" key="12">
    <source>
        <dbReference type="Proteomes" id="UP001596505"/>
    </source>
</evidence>
<dbReference type="SUPFAM" id="SSF53720">
    <property type="entry name" value="ALDH-like"/>
    <property type="match status" value="1"/>
</dbReference>
<evidence type="ECO:0000256" key="5">
    <source>
        <dbReference type="ARBA" id="ARBA00022833"/>
    </source>
</evidence>
<dbReference type="HAMAP" id="MF_01024">
    <property type="entry name" value="HisD"/>
    <property type="match status" value="1"/>
</dbReference>
<comment type="cofactor">
    <cofactor evidence="8">
        <name>Zn(2+)</name>
        <dbReference type="ChEBI" id="CHEBI:29105"/>
    </cofactor>
    <text evidence="8">Binds 1 zinc ion per subunit.</text>
</comment>
<evidence type="ECO:0000256" key="10">
    <source>
        <dbReference type="RuleBase" id="RU004175"/>
    </source>
</evidence>
<reference evidence="12" key="1">
    <citation type="journal article" date="2019" name="Int. J. Syst. Evol. Microbiol.">
        <title>The Global Catalogue of Microorganisms (GCM) 10K type strain sequencing project: providing services to taxonomists for standard genome sequencing and annotation.</title>
        <authorList>
            <consortium name="The Broad Institute Genomics Platform"/>
            <consortium name="The Broad Institute Genome Sequencing Center for Infectious Disease"/>
            <person name="Wu L."/>
            <person name="Ma J."/>
        </authorList>
    </citation>
    <scope>NUCLEOTIDE SEQUENCE [LARGE SCALE GENOMIC DNA]</scope>
    <source>
        <strain evidence="12">CGMCC 1.16305</strain>
    </source>
</reference>
<keyword evidence="8" id="KW-0368">Histidine biosynthesis</keyword>
<dbReference type="InterPro" id="IPR016161">
    <property type="entry name" value="Ald_DH/histidinol_DH"/>
</dbReference>
<dbReference type="PROSITE" id="PS00611">
    <property type="entry name" value="HISOL_DEHYDROGENASE"/>
    <property type="match status" value="1"/>
</dbReference>
<comment type="function">
    <text evidence="1 8">Catalyzes the sequential NAD-dependent oxidations of L-histidinol to L-histidinaldehyde and then to L-histidine.</text>
</comment>
<evidence type="ECO:0000256" key="9">
    <source>
        <dbReference type="PIRNR" id="PIRNR000099"/>
    </source>
</evidence>
<proteinExistence type="inferred from homology"/>
<dbReference type="InterPro" id="IPR012131">
    <property type="entry name" value="Hstdl_DH"/>
</dbReference>
<name>A0ABW2PWS6_9BACL</name>
<keyword evidence="8" id="KW-0520">NAD</keyword>
<feature type="binding site" evidence="8">
    <location>
        <position position="355"/>
    </location>
    <ligand>
        <name>substrate</name>
    </ligand>
</feature>
<feature type="binding site" evidence="8">
    <location>
        <position position="409"/>
    </location>
    <ligand>
        <name>substrate</name>
    </ligand>
</feature>
<sequence>MEWIKNQDLRFLNKRKLNESSEQEKTVRGIINCVKIQGDAALRDYTNRFDGVKLEDLKVTNEEIASSYQNTSKEIVEIIKEAAANIRAFHEKQKPDSWQDTQSDGTVLGQRVTPLDAVGVYVPGGTAAYPSSVLMGAIPALAAGVEKVVMVSPPQDNGTVADGALIAANEIGLTDIYKVGGAQAIAALAYGTETIPKVDKIVGPGNQFVALAKREVFGTVDIDSLAGPSEIVVLADDSADPKWIAADLLSQAEHDPLSMAVLVTPSEMLGKAVESEVESQLAALPRKAIAERSINDFGKIILVEQLEGGAAVVNQLAPEHLEVIVEQKKEEKILKAIKHAGAIFIGPYSSEPVGDYFAGPNHIIPTNGTARFGSPLSVESFVKRSSIIRYSRQALEDNAAKIAGFARYEGLEAHARAVEARIKEC</sequence>
<dbReference type="InterPro" id="IPR001692">
    <property type="entry name" value="Histidinol_DH_CS"/>
</dbReference>
<dbReference type="Gene3D" id="1.20.5.1300">
    <property type="match status" value="1"/>
</dbReference>
<dbReference type="EMBL" id="JBHTCO010000016">
    <property type="protein sequence ID" value="MFC7393873.1"/>
    <property type="molecule type" value="Genomic_DNA"/>
</dbReference>
<feature type="binding site" evidence="8">
    <location>
        <position position="414"/>
    </location>
    <ligand>
        <name>substrate</name>
    </ligand>
</feature>
<dbReference type="EC" id="1.1.1.23" evidence="3 8"/>
<feature type="binding site" evidence="8">
    <location>
        <position position="251"/>
    </location>
    <ligand>
        <name>Zn(2+)</name>
        <dbReference type="ChEBI" id="CHEBI:29105"/>
    </ligand>
</feature>
<dbReference type="PRINTS" id="PR00083">
    <property type="entry name" value="HOLDHDRGNASE"/>
</dbReference>
<comment type="catalytic activity">
    <reaction evidence="7 8">
        <text>L-histidinol + 2 NAD(+) + H2O = L-histidine + 2 NADH + 3 H(+)</text>
        <dbReference type="Rhea" id="RHEA:20641"/>
        <dbReference type="ChEBI" id="CHEBI:15377"/>
        <dbReference type="ChEBI" id="CHEBI:15378"/>
        <dbReference type="ChEBI" id="CHEBI:57540"/>
        <dbReference type="ChEBI" id="CHEBI:57595"/>
        <dbReference type="ChEBI" id="CHEBI:57699"/>
        <dbReference type="ChEBI" id="CHEBI:57945"/>
        <dbReference type="EC" id="1.1.1.23"/>
    </reaction>
</comment>
<feature type="binding site" evidence="8">
    <location>
        <position position="121"/>
    </location>
    <ligand>
        <name>NAD(+)</name>
        <dbReference type="ChEBI" id="CHEBI:57540"/>
    </ligand>
</feature>
<dbReference type="GO" id="GO:0004399">
    <property type="term" value="F:histidinol dehydrogenase activity"/>
    <property type="evidence" value="ECO:0007669"/>
    <property type="project" value="UniProtKB-EC"/>
</dbReference>
<keyword evidence="4 8" id="KW-0479">Metal-binding</keyword>
<feature type="binding site" evidence="8">
    <location>
        <position position="320"/>
    </location>
    <ligand>
        <name>substrate</name>
    </ligand>
</feature>
<feature type="binding site" evidence="8">
    <location>
        <position position="206"/>
    </location>
    <ligand>
        <name>NAD(+)</name>
        <dbReference type="ChEBI" id="CHEBI:57540"/>
    </ligand>
</feature>
<feature type="active site" description="Proton acceptor" evidence="8">
    <location>
        <position position="319"/>
    </location>
</feature>
<keyword evidence="5 8" id="KW-0862">Zinc</keyword>
<accession>A0ABW2PWS6</accession>
<dbReference type="NCBIfam" id="TIGR00069">
    <property type="entry name" value="hisD"/>
    <property type="match status" value="1"/>
</dbReference>
<protein>
    <recommendedName>
        <fullName evidence="3 8">Histidinol dehydrogenase</fullName>
        <shortName evidence="8">HDH</shortName>
        <ecNumber evidence="3 8">1.1.1.23</ecNumber>
    </recommendedName>
</protein>
<keyword evidence="8" id="KW-0028">Amino-acid biosynthesis</keyword>
<evidence type="ECO:0000256" key="6">
    <source>
        <dbReference type="ARBA" id="ARBA00023002"/>
    </source>
</evidence>
<organism evidence="11 12">
    <name type="scientific">Scopulibacillus cellulosilyticus</name>
    <dbReference type="NCBI Taxonomy" id="2665665"/>
    <lineage>
        <taxon>Bacteria</taxon>
        <taxon>Bacillati</taxon>
        <taxon>Bacillota</taxon>
        <taxon>Bacilli</taxon>
        <taxon>Bacillales</taxon>
        <taxon>Sporolactobacillaceae</taxon>
        <taxon>Scopulibacillus</taxon>
    </lineage>
</organism>
<dbReference type="InterPro" id="IPR022695">
    <property type="entry name" value="Histidinol_DH_monofunct"/>
</dbReference>
<dbReference type="Proteomes" id="UP001596505">
    <property type="component" value="Unassembled WGS sequence"/>
</dbReference>
<feature type="binding site" evidence="8">
    <location>
        <position position="251"/>
    </location>
    <ligand>
        <name>substrate</name>
    </ligand>
</feature>
<evidence type="ECO:0000256" key="2">
    <source>
        <dbReference type="ARBA" id="ARBA00010178"/>
    </source>
</evidence>
<dbReference type="PANTHER" id="PTHR21256:SF2">
    <property type="entry name" value="HISTIDINE BIOSYNTHESIS TRIFUNCTIONAL PROTEIN"/>
    <property type="match status" value="1"/>
</dbReference>
<dbReference type="CDD" id="cd06572">
    <property type="entry name" value="Histidinol_dh"/>
    <property type="match status" value="1"/>
</dbReference>
<dbReference type="PANTHER" id="PTHR21256">
    <property type="entry name" value="HISTIDINOL DEHYDROGENASE HDH"/>
    <property type="match status" value="1"/>
</dbReference>
<feature type="binding site" evidence="8">
    <location>
        <position position="229"/>
    </location>
    <ligand>
        <name>substrate</name>
    </ligand>
</feature>
<gene>
    <name evidence="8 11" type="primary">hisD</name>
    <name evidence="11" type="ORF">ACFQRG_13000</name>
</gene>
<feature type="active site" description="Proton acceptor" evidence="8">
    <location>
        <position position="320"/>
    </location>
</feature>
<keyword evidence="12" id="KW-1185">Reference proteome</keyword>